<sequence length="297" mass="35592">MDYFNKTKKKVFNNHKYKKYIRELTVDDIGKTIQKINYTRIPFRDFSYTGYQYELINIKYFDDNRTEKKIKNLTIRCCKYNKIHEINDDFTKDWIVVDEIKKDLENHPHKKFIRPLTSEDIGKKIYRINYTHDNYNSNIINLDEPLILLKIYDATKIIEKYNFRGKKIFKVSDSDGVRHRIHSEYEDGWIVMEEINGNFNGEFVVKFKNLLNNHPYKNYIRDISENDIGKEIYKVSCTELSDSDVKLMFKLFVLVEIKSIIHNKKIFVLKTLNGELCETNIHQTTGWVVIDEVLQKN</sequence>
<accession>A0ABM7NR92</accession>
<dbReference type="GeneID" id="80557875"/>
<evidence type="ECO:0000313" key="1">
    <source>
        <dbReference type="EMBL" id="BCS82670.1"/>
    </source>
</evidence>
<protein>
    <submittedName>
        <fullName evidence="1">Uncharacterized protein</fullName>
    </submittedName>
</protein>
<name>A0ABM7NR92_9VIRU</name>
<organism evidence="1 2">
    <name type="scientific">Cotonvirus japonicus</name>
    <dbReference type="NCBI Taxonomy" id="2811091"/>
    <lineage>
        <taxon>Viruses</taxon>
        <taxon>Varidnaviria</taxon>
        <taxon>Bamfordvirae</taxon>
        <taxon>Nucleocytoviricota</taxon>
        <taxon>Megaviricetes</taxon>
        <taxon>Imitervirales</taxon>
        <taxon>Mimiviridae</taxon>
        <taxon>Megamimivirinae</taxon>
        <taxon>Cotonvirus</taxon>
        <taxon>Cotonvirus japonicum</taxon>
    </lineage>
</organism>
<dbReference type="RefSeq" id="YP_010841278.1">
    <property type="nucleotide sequence ID" value="NC_079139.1"/>
</dbReference>
<dbReference type="EMBL" id="AP024483">
    <property type="protein sequence ID" value="BCS82670.1"/>
    <property type="molecule type" value="Genomic_DNA"/>
</dbReference>
<reference evidence="1 2" key="1">
    <citation type="submission" date="2021-02" db="EMBL/GenBank/DDBJ databases">
        <title>Cotonvirus japonicus, which uses Golgi apparatus of host cells for its virion factory, phylogenetically links tailed tupanvirus and icosahedral mimivirus.</title>
        <authorList>
            <person name="Takahashi H."/>
            <person name="Fukaya S."/>
            <person name="Song C."/>
            <person name="Murata K."/>
            <person name="Takemura M."/>
        </authorList>
    </citation>
    <scope>NUCLEOTIDE SEQUENCE [LARGE SCALE GENOMIC DNA]</scope>
</reference>
<evidence type="ECO:0000313" key="2">
    <source>
        <dbReference type="Proteomes" id="UP001321479"/>
    </source>
</evidence>
<keyword evidence="2" id="KW-1185">Reference proteome</keyword>
<proteinExistence type="predicted"/>
<dbReference type="Proteomes" id="UP001321479">
    <property type="component" value="Segment"/>
</dbReference>